<feature type="domain" description="ABC transporter" evidence="4">
    <location>
        <begin position="6"/>
        <end position="231"/>
    </location>
</feature>
<dbReference type="RefSeq" id="WP_198617564.1">
    <property type="nucleotide sequence ID" value="NZ_JABANU010000007.1"/>
</dbReference>
<dbReference type="CDD" id="cd03230">
    <property type="entry name" value="ABC_DR_subfamily_A"/>
    <property type="match status" value="1"/>
</dbReference>
<evidence type="ECO:0000313" key="6">
    <source>
        <dbReference type="Proteomes" id="UP000751852"/>
    </source>
</evidence>
<dbReference type="InterPro" id="IPR003439">
    <property type="entry name" value="ABC_transporter-like_ATP-bd"/>
</dbReference>
<keyword evidence="2" id="KW-0547">Nucleotide-binding</keyword>
<name>A0ABS0T896_9STAP</name>
<keyword evidence="1" id="KW-0813">Transport</keyword>
<protein>
    <submittedName>
        <fullName evidence="5">ABC transporter ATP-binding protein</fullName>
    </submittedName>
</protein>
<evidence type="ECO:0000256" key="3">
    <source>
        <dbReference type="ARBA" id="ARBA00022840"/>
    </source>
</evidence>
<dbReference type="InterPro" id="IPR051782">
    <property type="entry name" value="ABC_Transporter_VariousFunc"/>
</dbReference>
<organism evidence="5 6">
    <name type="scientific">Staphylococcus canis</name>
    <dbReference type="NCBI Taxonomy" id="2724942"/>
    <lineage>
        <taxon>Bacteria</taxon>
        <taxon>Bacillati</taxon>
        <taxon>Bacillota</taxon>
        <taxon>Bacilli</taxon>
        <taxon>Bacillales</taxon>
        <taxon>Staphylococcaceae</taxon>
        <taxon>Staphylococcus</taxon>
    </lineage>
</organism>
<accession>A0ABS0T896</accession>
<sequence>MGEFAIEIEGLSYKRQNFKLDHINMTVPKGYVTGFIGVNGAGKTTLIRLIMDLISPTQGNIYILNQTMKEAPVAIKDRIGFVYSELYLNERWSIQKVEKLIAPFYSRWDHDIFLNFLERFGLNYKQKIQHLSTGMKMKLSLAIAFSHHAELFIFDEPTAGLDPVVRHEVLEMIQDLLLDANKTVLFSTHITSDLERIADYIVHLKDGKIVFQDSKEHLLETHRIVRGDVQDLDAELASLMIHYQTTDVGFTGMTKHADVFKELFGNRVTISNASIEDVMIAYEKGTSEIQE</sequence>
<evidence type="ECO:0000259" key="4">
    <source>
        <dbReference type="PROSITE" id="PS50893"/>
    </source>
</evidence>
<reference evidence="5 6" key="1">
    <citation type="submission" date="2020-04" db="EMBL/GenBank/DDBJ databases">
        <title>Staphylococcus species from domestic dog.</title>
        <authorList>
            <person name="Paterson G.K."/>
        </authorList>
    </citation>
    <scope>NUCLEOTIDE SEQUENCE [LARGE SCALE GENOMIC DNA]</scope>
    <source>
        <strain evidence="5 6">H16/1A</strain>
    </source>
</reference>
<dbReference type="SUPFAM" id="SSF52540">
    <property type="entry name" value="P-loop containing nucleoside triphosphate hydrolases"/>
    <property type="match status" value="1"/>
</dbReference>
<evidence type="ECO:0000256" key="2">
    <source>
        <dbReference type="ARBA" id="ARBA00022741"/>
    </source>
</evidence>
<dbReference type="Pfam" id="PF00005">
    <property type="entry name" value="ABC_tran"/>
    <property type="match status" value="1"/>
</dbReference>
<dbReference type="Gene3D" id="3.40.50.300">
    <property type="entry name" value="P-loop containing nucleotide triphosphate hydrolases"/>
    <property type="match status" value="1"/>
</dbReference>
<dbReference type="InterPro" id="IPR003593">
    <property type="entry name" value="AAA+_ATPase"/>
</dbReference>
<gene>
    <name evidence="5" type="ORF">HHH54_04085</name>
</gene>
<keyword evidence="3 5" id="KW-0067">ATP-binding</keyword>
<dbReference type="NCBIfam" id="NF047565">
    <property type="entry name" value="PSM_export_PmtA"/>
    <property type="match status" value="1"/>
</dbReference>
<comment type="caution">
    <text evidence="5">The sequence shown here is derived from an EMBL/GenBank/DDBJ whole genome shotgun (WGS) entry which is preliminary data.</text>
</comment>
<dbReference type="PROSITE" id="PS50893">
    <property type="entry name" value="ABC_TRANSPORTER_2"/>
    <property type="match status" value="1"/>
</dbReference>
<dbReference type="InterPro" id="IPR027417">
    <property type="entry name" value="P-loop_NTPase"/>
</dbReference>
<dbReference type="PANTHER" id="PTHR42939">
    <property type="entry name" value="ABC TRANSPORTER ATP-BINDING PROTEIN ALBC-RELATED"/>
    <property type="match status" value="1"/>
</dbReference>
<dbReference type="GO" id="GO:0005524">
    <property type="term" value="F:ATP binding"/>
    <property type="evidence" value="ECO:0007669"/>
    <property type="project" value="UniProtKB-KW"/>
</dbReference>
<evidence type="ECO:0000256" key="1">
    <source>
        <dbReference type="ARBA" id="ARBA00022448"/>
    </source>
</evidence>
<proteinExistence type="predicted"/>
<dbReference type="SMART" id="SM00382">
    <property type="entry name" value="AAA"/>
    <property type="match status" value="1"/>
</dbReference>
<keyword evidence="6" id="KW-1185">Reference proteome</keyword>
<dbReference type="Proteomes" id="UP000751852">
    <property type="component" value="Unassembled WGS sequence"/>
</dbReference>
<evidence type="ECO:0000313" key="5">
    <source>
        <dbReference type="EMBL" id="MBI5974780.1"/>
    </source>
</evidence>
<dbReference type="EMBL" id="JABANU010000007">
    <property type="protein sequence ID" value="MBI5974780.1"/>
    <property type="molecule type" value="Genomic_DNA"/>
</dbReference>
<dbReference type="PANTHER" id="PTHR42939:SF3">
    <property type="entry name" value="ABC TRANSPORTER ATP-BINDING COMPONENT"/>
    <property type="match status" value="1"/>
</dbReference>